<proteinExistence type="predicted"/>
<organism evidence="1 2">
    <name type="scientific">Saccharomyces cerevisiae (strain Lalvin EC1118 / Prise de mousse)</name>
    <name type="common">Baker's yeast</name>
    <dbReference type="NCBI Taxonomy" id="643680"/>
    <lineage>
        <taxon>Eukaryota</taxon>
        <taxon>Fungi</taxon>
        <taxon>Dikarya</taxon>
        <taxon>Ascomycota</taxon>
        <taxon>Saccharomycotina</taxon>
        <taxon>Saccharomycetes</taxon>
        <taxon>Saccharomycetales</taxon>
        <taxon>Saccharomycetaceae</taxon>
        <taxon>Saccharomyces</taxon>
    </lineage>
</organism>
<dbReference type="AlphaFoldDB" id="C8Z3G7"/>
<name>C8Z3G7_YEAS8</name>
<dbReference type="Proteomes" id="UP000000286">
    <property type="component" value="Chromosome I"/>
</dbReference>
<evidence type="ECO:0000313" key="1">
    <source>
        <dbReference type="EMBL" id="CAY77598.1"/>
    </source>
</evidence>
<accession>C8Z3G7</accession>
<evidence type="ECO:0000313" key="2">
    <source>
        <dbReference type="Proteomes" id="UP000000286"/>
    </source>
</evidence>
<gene>
    <name evidence="1" type="ORF">EC1118_1A20_0254g</name>
</gene>
<dbReference type="HOGENOM" id="CLU_2279671_0_0_1"/>
<sequence length="102" mass="11590">MDTVRLSHLVLQEGINHTMALWKFQAFELFTDHLNPEMCLSRGISLYTSMALMLVRIVVEAKRKVLVIWKAAFQSLQDGTCHGTICAHCSLEHYSLSTFVCC</sequence>
<protein>
    <submittedName>
        <fullName evidence="1">EC1118_1A20_0254p</fullName>
    </submittedName>
</protein>
<reference evidence="1 2" key="1">
    <citation type="journal article" date="2009" name="Proc. Natl. Acad. Sci. U.S.A.">
        <title>Eukaryote-to-eukaryote gene transfer events revealed by the genome sequence of the wine yeast Saccharomyces cerevisiae EC1118.</title>
        <authorList>
            <person name="Novo M."/>
            <person name="Bigey F."/>
            <person name="Beyne E."/>
            <person name="Galeote V."/>
            <person name="Gavory F."/>
            <person name="Mallet S."/>
            <person name="Cambot B."/>
            <person name="Legras J.L."/>
            <person name="Wincker P."/>
            <person name="Casaregola S."/>
            <person name="Dequin S."/>
        </authorList>
    </citation>
    <scope>NUCLEOTIDE SEQUENCE [LARGE SCALE GENOMIC DNA]</scope>
    <source>
        <strain evidence="2">Lalvin EC1118 / Prise de mousse</strain>
    </source>
</reference>
<dbReference type="EMBL" id="FN393058">
    <property type="protein sequence ID" value="CAY77598.1"/>
    <property type="molecule type" value="Genomic_DNA"/>
</dbReference>